<dbReference type="InterPro" id="IPR011527">
    <property type="entry name" value="ABC1_TM_dom"/>
</dbReference>
<comment type="subcellular location">
    <subcellularLocation>
        <location evidence="1">Vacuole membrane</location>
        <topology evidence="1">Multi-pass membrane protein</topology>
    </subcellularLocation>
</comment>
<sequence>MAPAGSSAERQPLLPHEKKATPLPDAAGTSSGLGELCPSEVTGRGASVFFSWVTPLMALGNQRALQADDLYQLDPANRSSAVTELFQRQWTQERARNNRSPSLVRALLGAFGGQFALAGVLKLVHDSLQFVGPLIIKAIIAYLSDQTATTAQGFAYAGVVFVVGVVQSFALRQYTFHCFETGMHLRSAAVTAVYAKALVLSAAARQAKTTGEMINLVATDAQRLQDLPQFLHTLWLALFQIAVACYLLWQQLGVAALAGVGVIVLMVPVMAGVSRAMRALQQRLMQVKDERTKVCHELLAGIKVVKCQAWEPAFLRRVLGLRADELARLRTYILAQSGSYMVSGILPALVTVASFWTYVALGHTLDVGTALTSMALFQILRFPLFMLPQVVNNVVESSVSLERLRLFLLAEECVPVGQGNISGVGVEVRDADFQWDAAPEAVQAPALQAISLTAKAGQLHAVVGAVGAGKSTLLSGILGDAQCCRGTVAKRGSVAYVSQQPFIQNATLRDNITFGLEFDQARYDEAVRVSCLKHDLAILPDGDLTAIGDKGINLSGGQRTRVAIARAVYQDADIYLLDDILSAVDSHVGRDIFEQCIKSKLKMKLVLLVTHSLSFLDQCDRITVLGSGRIVESGSFKQLMTQQQGALAQLIATHSDHESISDHTDATDKSEDDQIEENERLRARSTLRNDGSVHDDDAQEQVATSEEDRSTGAVSWRIYRVWLDAFGGLRVALVVLTVFVCTAGTQLSTTFWISLWSEKAQQSPDSQMYYVYVYIALNSVYAALMLARELLVFLNGVRASQYLFQRLLTAIVRSPMAFFDTTPLGRIVNRLSSDVYMVDETISNTWVSMLGTLLYVVVALGTVCYVTPAFLIVLIPVAMGYRSSQRYFVQTSRELQRLEAVSRSPVLALLNETLDGLTTVRASGVQSAFVARNQQLLDENQRAYFLRMAVDCWLALRLEIVGTLIATGATLTAVAAHAASSSAQGAAFAGMVGVSLTYAFNVTSPLNWTVRVVSQLQTQMVSVERIQAFIELPSEAAFSTLTTQPPAQWPSHGVVQFDNVSLRYRPDMPRVLNHVSFTIDAQEKIGIVGRTGAGKSSLLVALFRLAELDTGRITIDGIDVGQVGLHDLRGRIAIIPQDPVLFSGTVRANIDPGDEYSDDQLWTAIKRAHLHQAIVSLDAPVDEQGANLSVGERQLLCIARALLKRSKVILMDEATASIDTETNRKIQQSMCTEFHDCTCLTVAHRINTIMDADRILVMDKGQVAEFGPPQELVKQSQGIFRSLVEHSKQKQSQTVA</sequence>
<dbReference type="GO" id="GO:0005774">
    <property type="term" value="C:vacuolar membrane"/>
    <property type="evidence" value="ECO:0007669"/>
    <property type="project" value="UniProtKB-SubCell"/>
</dbReference>
<evidence type="ECO:0000256" key="11">
    <source>
        <dbReference type="SAM" id="Phobius"/>
    </source>
</evidence>
<evidence type="ECO:0000256" key="10">
    <source>
        <dbReference type="SAM" id="MobiDB-lite"/>
    </source>
</evidence>
<reference evidence="14" key="2">
    <citation type="journal article" date="2023" name="Microbiol Resour">
        <title>Decontamination and Annotation of the Draft Genome Sequence of the Oomycete Lagenidium giganteum ARSEF 373.</title>
        <authorList>
            <person name="Morgan W.R."/>
            <person name="Tartar A."/>
        </authorList>
    </citation>
    <scope>NUCLEOTIDE SEQUENCE</scope>
    <source>
        <strain evidence="14">ARSEF 373</strain>
    </source>
</reference>
<dbReference type="SUPFAM" id="SSF52540">
    <property type="entry name" value="P-loop containing nucleoside triphosphate hydrolases"/>
    <property type="match status" value="2"/>
</dbReference>
<feature type="transmembrane region" description="Helical" evidence="11">
    <location>
        <begin position="769"/>
        <end position="791"/>
    </location>
</feature>
<keyword evidence="4 11" id="KW-0812">Transmembrane</keyword>
<feature type="region of interest" description="Disordered" evidence="10">
    <location>
        <begin position="1"/>
        <end position="31"/>
    </location>
</feature>
<dbReference type="Gene3D" id="1.20.1560.10">
    <property type="entry name" value="ABC transporter type 1, transmembrane domain"/>
    <property type="match status" value="2"/>
</dbReference>
<evidence type="ECO:0000256" key="5">
    <source>
        <dbReference type="ARBA" id="ARBA00022737"/>
    </source>
</evidence>
<feature type="transmembrane region" description="Helical" evidence="11">
    <location>
        <begin position="153"/>
        <end position="171"/>
    </location>
</feature>
<feature type="domain" description="ABC transporter" evidence="12">
    <location>
        <begin position="428"/>
        <end position="652"/>
    </location>
</feature>
<dbReference type="CDD" id="cd03250">
    <property type="entry name" value="ABCC_MRP_domain1"/>
    <property type="match status" value="1"/>
</dbReference>
<name>A0AAV2YV05_9STRA</name>
<dbReference type="InterPro" id="IPR003439">
    <property type="entry name" value="ABC_transporter-like_ATP-bd"/>
</dbReference>
<dbReference type="GO" id="GO:0005524">
    <property type="term" value="F:ATP binding"/>
    <property type="evidence" value="ECO:0007669"/>
    <property type="project" value="UniProtKB-KW"/>
</dbReference>
<feature type="transmembrane region" description="Helical" evidence="11">
    <location>
        <begin position="230"/>
        <end position="249"/>
    </location>
</feature>
<dbReference type="Pfam" id="PF00005">
    <property type="entry name" value="ABC_tran"/>
    <property type="match status" value="2"/>
</dbReference>
<dbReference type="PROSITE" id="PS00211">
    <property type="entry name" value="ABC_TRANSPORTER_1"/>
    <property type="match status" value="2"/>
</dbReference>
<dbReference type="GO" id="GO:0140359">
    <property type="term" value="F:ABC-type transporter activity"/>
    <property type="evidence" value="ECO:0007669"/>
    <property type="project" value="InterPro"/>
</dbReference>
<dbReference type="SMART" id="SM00382">
    <property type="entry name" value="AAA"/>
    <property type="match status" value="2"/>
</dbReference>
<dbReference type="GO" id="GO:0000323">
    <property type="term" value="C:lytic vacuole"/>
    <property type="evidence" value="ECO:0007669"/>
    <property type="project" value="UniProtKB-ARBA"/>
</dbReference>
<feature type="domain" description="ABC transmembrane type-1" evidence="13">
    <location>
        <begin position="116"/>
        <end position="396"/>
    </location>
</feature>
<evidence type="ECO:0000259" key="12">
    <source>
        <dbReference type="PROSITE" id="PS50893"/>
    </source>
</evidence>
<accession>A0AAV2YV05</accession>
<feature type="region of interest" description="Disordered" evidence="10">
    <location>
        <begin position="685"/>
        <end position="706"/>
    </location>
</feature>
<protein>
    <submittedName>
        <fullName evidence="14">Uncharacterized protein</fullName>
    </submittedName>
</protein>
<dbReference type="InterPro" id="IPR017871">
    <property type="entry name" value="ABC_transporter-like_CS"/>
</dbReference>
<dbReference type="FunFam" id="3.40.50.300:FF:000997">
    <property type="entry name" value="Multidrug resistance-associated protein 1"/>
    <property type="match status" value="1"/>
</dbReference>
<dbReference type="FunFam" id="3.40.50.300:FF:000565">
    <property type="entry name" value="ABC bile acid transporter"/>
    <property type="match status" value="1"/>
</dbReference>
<evidence type="ECO:0000313" key="15">
    <source>
        <dbReference type="Proteomes" id="UP001146120"/>
    </source>
</evidence>
<evidence type="ECO:0000313" key="14">
    <source>
        <dbReference type="EMBL" id="DAZ98872.1"/>
    </source>
</evidence>
<evidence type="ECO:0000256" key="9">
    <source>
        <dbReference type="ARBA" id="ARBA00023136"/>
    </source>
</evidence>
<dbReference type="CDD" id="cd18603">
    <property type="entry name" value="ABC_6TM_MRP1_2_3_6_D2_like"/>
    <property type="match status" value="1"/>
</dbReference>
<dbReference type="Proteomes" id="UP001146120">
    <property type="component" value="Unassembled WGS sequence"/>
</dbReference>
<dbReference type="FunFam" id="1.20.1560.10:FF:000063">
    <property type="entry name" value="Multidrug resistance protein ABC transporter"/>
    <property type="match status" value="1"/>
</dbReference>
<dbReference type="InterPro" id="IPR027417">
    <property type="entry name" value="P-loop_NTPase"/>
</dbReference>
<dbReference type="PANTHER" id="PTHR24223">
    <property type="entry name" value="ATP-BINDING CASSETTE SUB-FAMILY C"/>
    <property type="match status" value="1"/>
</dbReference>
<keyword evidence="8 11" id="KW-1133">Transmembrane helix</keyword>
<dbReference type="SUPFAM" id="SSF90123">
    <property type="entry name" value="ABC transporter transmembrane region"/>
    <property type="match status" value="2"/>
</dbReference>
<feature type="transmembrane region" description="Helical" evidence="11">
    <location>
        <begin position="103"/>
        <end position="121"/>
    </location>
</feature>
<dbReference type="PANTHER" id="PTHR24223:SF443">
    <property type="entry name" value="MULTIDRUG-RESISTANCE LIKE PROTEIN 1, ISOFORM I"/>
    <property type="match status" value="1"/>
</dbReference>
<feature type="domain" description="ABC transmembrane type-1" evidence="13">
    <location>
        <begin position="733"/>
        <end position="1018"/>
    </location>
</feature>
<dbReference type="EMBL" id="DAKRPA010000095">
    <property type="protein sequence ID" value="DAZ98872.1"/>
    <property type="molecule type" value="Genomic_DNA"/>
</dbReference>
<evidence type="ECO:0000256" key="7">
    <source>
        <dbReference type="ARBA" id="ARBA00022840"/>
    </source>
</evidence>
<evidence type="ECO:0000256" key="3">
    <source>
        <dbReference type="ARBA" id="ARBA00022554"/>
    </source>
</evidence>
<keyword evidence="9 11" id="KW-0472">Membrane</keyword>
<dbReference type="InterPro" id="IPR036640">
    <property type="entry name" value="ABC1_TM_sf"/>
</dbReference>
<evidence type="ECO:0000256" key="2">
    <source>
        <dbReference type="ARBA" id="ARBA00022448"/>
    </source>
</evidence>
<feature type="domain" description="ABC transporter" evidence="12">
    <location>
        <begin position="1055"/>
        <end position="1285"/>
    </location>
</feature>
<evidence type="ECO:0000256" key="4">
    <source>
        <dbReference type="ARBA" id="ARBA00022692"/>
    </source>
</evidence>
<evidence type="ECO:0000259" key="13">
    <source>
        <dbReference type="PROSITE" id="PS50929"/>
    </source>
</evidence>
<dbReference type="InterPro" id="IPR003593">
    <property type="entry name" value="AAA+_ATPase"/>
</dbReference>
<dbReference type="Pfam" id="PF00664">
    <property type="entry name" value="ABC_membrane"/>
    <property type="match status" value="2"/>
</dbReference>
<dbReference type="PROSITE" id="PS50929">
    <property type="entry name" value="ABC_TM1F"/>
    <property type="match status" value="2"/>
</dbReference>
<dbReference type="InterPro" id="IPR050173">
    <property type="entry name" value="ABC_transporter_C-like"/>
</dbReference>
<gene>
    <name evidence="14" type="ORF">N0F65_002597</name>
</gene>
<dbReference type="PROSITE" id="PS50893">
    <property type="entry name" value="ABC_TRANSPORTER_2"/>
    <property type="match status" value="2"/>
</dbReference>
<feature type="transmembrane region" description="Helical" evidence="11">
    <location>
        <begin position="255"/>
        <end position="273"/>
    </location>
</feature>
<evidence type="ECO:0000256" key="8">
    <source>
        <dbReference type="ARBA" id="ARBA00022989"/>
    </source>
</evidence>
<dbReference type="CDD" id="cd18595">
    <property type="entry name" value="ABC_6TM_MRP1_2_3_6_D1_like"/>
    <property type="match status" value="1"/>
</dbReference>
<feature type="transmembrane region" description="Helical" evidence="11">
    <location>
        <begin position="338"/>
        <end position="361"/>
    </location>
</feature>
<keyword evidence="2" id="KW-0813">Transport</keyword>
<keyword evidence="6" id="KW-0547">Nucleotide-binding</keyword>
<keyword evidence="5" id="KW-0677">Repeat</keyword>
<keyword evidence="3" id="KW-0926">Vacuole</keyword>
<reference evidence="14" key="1">
    <citation type="submission" date="2022-11" db="EMBL/GenBank/DDBJ databases">
        <authorList>
            <person name="Morgan W.R."/>
            <person name="Tartar A."/>
        </authorList>
    </citation>
    <scope>NUCLEOTIDE SEQUENCE</scope>
    <source>
        <strain evidence="14">ARSEF 373</strain>
    </source>
</reference>
<organism evidence="14 15">
    <name type="scientific">Lagenidium giganteum</name>
    <dbReference type="NCBI Taxonomy" id="4803"/>
    <lineage>
        <taxon>Eukaryota</taxon>
        <taxon>Sar</taxon>
        <taxon>Stramenopiles</taxon>
        <taxon>Oomycota</taxon>
        <taxon>Peronosporomycetes</taxon>
        <taxon>Pythiales</taxon>
        <taxon>Pythiaceae</taxon>
    </lineage>
</organism>
<dbReference type="FunFam" id="1.20.1560.10:FF:000020">
    <property type="entry name" value="ABC metal ion transporter"/>
    <property type="match status" value="1"/>
</dbReference>
<keyword evidence="7" id="KW-0067">ATP-binding</keyword>
<dbReference type="CDD" id="cd03244">
    <property type="entry name" value="ABCC_MRP_domain2"/>
    <property type="match status" value="1"/>
</dbReference>
<feature type="transmembrane region" description="Helical" evidence="11">
    <location>
        <begin position="727"/>
        <end position="749"/>
    </location>
</feature>
<feature type="transmembrane region" description="Helical" evidence="11">
    <location>
        <begin position="853"/>
        <end position="878"/>
    </location>
</feature>
<evidence type="ECO:0000256" key="1">
    <source>
        <dbReference type="ARBA" id="ARBA00004128"/>
    </source>
</evidence>
<proteinExistence type="predicted"/>
<evidence type="ECO:0000256" key="6">
    <source>
        <dbReference type="ARBA" id="ARBA00022741"/>
    </source>
</evidence>
<dbReference type="GO" id="GO:0016887">
    <property type="term" value="F:ATP hydrolysis activity"/>
    <property type="evidence" value="ECO:0007669"/>
    <property type="project" value="InterPro"/>
</dbReference>
<comment type="caution">
    <text evidence="14">The sequence shown here is derived from an EMBL/GenBank/DDBJ whole genome shotgun (WGS) entry which is preliminary data.</text>
</comment>
<dbReference type="Gene3D" id="3.40.50.300">
    <property type="entry name" value="P-loop containing nucleotide triphosphate hydrolases"/>
    <property type="match status" value="2"/>
</dbReference>
<keyword evidence="15" id="KW-1185">Reference proteome</keyword>